<keyword evidence="2" id="KW-1185">Reference proteome</keyword>
<protein>
    <submittedName>
        <fullName evidence="1">Uncharacterized protein</fullName>
    </submittedName>
</protein>
<dbReference type="AlphaFoldDB" id="A0A1X7PBK6"/>
<sequence length="161" mass="17415">MRGRRGAPHRDAHLVGTLLTLDVTASRLRVRHLVVPDAVVLTFWMQFRNESAHALRDVRLLQCAFTSDGGDPLDYDEPPVTVVGRAGRVDRGAGFVTVGRYTATGLDAPRRISNDVEVRGGAADGLRFSDRTTLQVVIGADAAETPAGGWSDDCDPRFCAQ</sequence>
<dbReference type="Proteomes" id="UP000193711">
    <property type="component" value="Unassembled WGS sequence"/>
</dbReference>
<organism evidence="1 2">
    <name type="scientific">Rathayibacter oskolensis</name>
    <dbReference type="NCBI Taxonomy" id="1891671"/>
    <lineage>
        <taxon>Bacteria</taxon>
        <taxon>Bacillati</taxon>
        <taxon>Actinomycetota</taxon>
        <taxon>Actinomycetes</taxon>
        <taxon>Micrococcales</taxon>
        <taxon>Microbacteriaceae</taxon>
        <taxon>Rathayibacter</taxon>
    </lineage>
</organism>
<dbReference type="STRING" id="1891671.SAMN06295885_3064"/>
<evidence type="ECO:0000313" key="2">
    <source>
        <dbReference type="Proteomes" id="UP000193711"/>
    </source>
</evidence>
<proteinExistence type="predicted"/>
<name>A0A1X7PBK6_9MICO</name>
<gene>
    <name evidence="1" type="ORF">SAMN06295885_3064</name>
</gene>
<evidence type="ECO:0000313" key="1">
    <source>
        <dbReference type="EMBL" id="SMH48554.1"/>
    </source>
</evidence>
<dbReference type="RefSeq" id="WP_085477489.1">
    <property type="nucleotide sequence ID" value="NZ_FXBM01000003.1"/>
</dbReference>
<accession>A0A1X7PBK6</accession>
<reference evidence="2" key="1">
    <citation type="submission" date="2017-04" db="EMBL/GenBank/DDBJ databases">
        <authorList>
            <person name="Varghese N."/>
            <person name="Submissions S."/>
        </authorList>
    </citation>
    <scope>NUCLEOTIDE SEQUENCE [LARGE SCALE GENOMIC DNA]</scope>
    <source>
        <strain evidence="2">VKM Ac-2121</strain>
    </source>
</reference>
<dbReference type="EMBL" id="FXBM01000003">
    <property type="protein sequence ID" value="SMH48554.1"/>
    <property type="molecule type" value="Genomic_DNA"/>
</dbReference>